<gene>
    <name evidence="9" type="ORF">ACFQ5G_01685</name>
</gene>
<keyword evidence="3 7" id="KW-0479">Metal-binding</keyword>
<keyword evidence="4 7" id="KW-0378">Hydrolase</keyword>
<dbReference type="Pfam" id="PF01432">
    <property type="entry name" value="Peptidase_M3"/>
    <property type="match status" value="1"/>
</dbReference>
<protein>
    <submittedName>
        <fullName evidence="9">M3 family metallopeptidase</fullName>
    </submittedName>
</protein>
<dbReference type="InterPro" id="IPR024079">
    <property type="entry name" value="MetalloPept_cat_dom_sf"/>
</dbReference>
<dbReference type="EMBL" id="JBHTMK010000004">
    <property type="protein sequence ID" value="MFD1364047.1"/>
    <property type="molecule type" value="Genomic_DNA"/>
</dbReference>
<dbReference type="InterPro" id="IPR024080">
    <property type="entry name" value="Neurolysin/TOP_N"/>
</dbReference>
<evidence type="ECO:0000256" key="2">
    <source>
        <dbReference type="ARBA" id="ARBA00022670"/>
    </source>
</evidence>
<dbReference type="Gene3D" id="3.40.390.10">
    <property type="entry name" value="Collagenase (Catalytic Domain)"/>
    <property type="match status" value="1"/>
</dbReference>
<accession>A0ABW4A1Q0</accession>
<proteinExistence type="inferred from homology"/>
<feature type="domain" description="Peptidase M3A/M3B catalytic" evidence="8">
    <location>
        <begin position="222"/>
        <end position="665"/>
    </location>
</feature>
<evidence type="ECO:0000256" key="4">
    <source>
        <dbReference type="ARBA" id="ARBA00022801"/>
    </source>
</evidence>
<evidence type="ECO:0000313" key="10">
    <source>
        <dbReference type="Proteomes" id="UP001597183"/>
    </source>
</evidence>
<dbReference type="SUPFAM" id="SSF55486">
    <property type="entry name" value="Metalloproteases ('zincins'), catalytic domain"/>
    <property type="match status" value="1"/>
</dbReference>
<evidence type="ECO:0000256" key="1">
    <source>
        <dbReference type="ARBA" id="ARBA00006040"/>
    </source>
</evidence>
<comment type="cofactor">
    <cofactor evidence="7">
        <name>Zn(2+)</name>
        <dbReference type="ChEBI" id="CHEBI:29105"/>
    </cofactor>
    <text evidence="7">Binds 1 zinc ion.</text>
</comment>
<reference evidence="10" key="1">
    <citation type="journal article" date="2019" name="Int. J. Syst. Evol. Microbiol.">
        <title>The Global Catalogue of Microorganisms (GCM) 10K type strain sequencing project: providing services to taxonomists for standard genome sequencing and annotation.</title>
        <authorList>
            <consortium name="The Broad Institute Genomics Platform"/>
            <consortium name="The Broad Institute Genome Sequencing Center for Infectious Disease"/>
            <person name="Wu L."/>
            <person name="Ma J."/>
        </authorList>
    </citation>
    <scope>NUCLEOTIDE SEQUENCE [LARGE SCALE GENOMIC DNA]</scope>
    <source>
        <strain evidence="10">CCM 7526</strain>
    </source>
</reference>
<dbReference type="PANTHER" id="PTHR43660:SF1">
    <property type="entry name" value="DIPEPTIDYL CARBOXYPEPTIDASE"/>
    <property type="match status" value="1"/>
</dbReference>
<evidence type="ECO:0000259" key="8">
    <source>
        <dbReference type="Pfam" id="PF01432"/>
    </source>
</evidence>
<keyword evidence="5 7" id="KW-0862">Zinc</keyword>
<comment type="similarity">
    <text evidence="1 7">Belongs to the peptidase M3 family.</text>
</comment>
<sequence length="670" mass="75833">MWTGEHGGYPPFDQVNPASIRAALNEGMVLNRAEIAEIAGVTEAPTFANTIVALEDSGRALDRARRLFSVFTSTMNDRAMQDLQTEMSPVLSAFGDDIIQNARLFARIKAVHDGRAAAGLTPEQVRLVETYYQRFTRQGAALDDADKATLKDLNQKLASLYTRFSQNELADEEDYRLTIETEADLEGLPESLREAAAAAAEEHGLKGKWVFTNTRSSMEPFITYSAKRHLREQGWRMWIMRGGNGTATDNKAVISEILQLRSRRAKLLGFESHAHWTVENNMAKTPQAAIDLMMKLWGPALRRAREEIADMQAIADQEGAGITIEAWDHRFYSEKVRKARYDLDQNEVKLYLQLDKIRDGMFWAAEKLYGLHFAELHGLPVYHEDMSVYEVTRDGERVGLWYFDPYARAGKNSGAWMNEYRTQERFRTEVTPIVSNNSNFVKSGTGPVLISWDDAVTMFHEFGHALHGLSSNVTYPRLAGTAVKRDFVEFPSQINEHWLPTPEVLERFALHVDTGAPIPAELLTKIQQSLKFNQGFSTVEFLASAIYDMKIHLAATPDDPIDPDEFEKSCMAEIDLPREIVMRHRPTQFGHIFSGDWYSAGYYVYLWADALTADAWELFEQKGVWDPATAKSFLDDILAVGNAVAPDEAFRRFRGRDVDTEALMRLRGFA</sequence>
<evidence type="ECO:0000256" key="7">
    <source>
        <dbReference type="RuleBase" id="RU003435"/>
    </source>
</evidence>
<keyword evidence="2 7" id="KW-0645">Protease</keyword>
<keyword evidence="10" id="KW-1185">Reference proteome</keyword>
<dbReference type="RefSeq" id="WP_317794038.1">
    <property type="nucleotide sequence ID" value="NZ_AP028461.1"/>
</dbReference>
<comment type="caution">
    <text evidence="9">The sequence shown here is derived from an EMBL/GenBank/DDBJ whole genome shotgun (WGS) entry which is preliminary data.</text>
</comment>
<evidence type="ECO:0000256" key="6">
    <source>
        <dbReference type="ARBA" id="ARBA00023049"/>
    </source>
</evidence>
<dbReference type="Gene3D" id="1.10.1370.10">
    <property type="entry name" value="Neurolysin, domain 3"/>
    <property type="match status" value="1"/>
</dbReference>
<dbReference type="InterPro" id="IPR045090">
    <property type="entry name" value="Pept_M3A_M3B"/>
</dbReference>
<dbReference type="InterPro" id="IPR001567">
    <property type="entry name" value="Pept_M3A_M3B_dom"/>
</dbReference>
<evidence type="ECO:0000256" key="3">
    <source>
        <dbReference type="ARBA" id="ARBA00022723"/>
    </source>
</evidence>
<dbReference type="CDD" id="cd06456">
    <property type="entry name" value="M3A_DCP"/>
    <property type="match status" value="1"/>
</dbReference>
<name>A0ABW4A1Q0_9ACTN</name>
<keyword evidence="6 7" id="KW-0482">Metalloprotease</keyword>
<evidence type="ECO:0000313" key="9">
    <source>
        <dbReference type="EMBL" id="MFD1364047.1"/>
    </source>
</evidence>
<dbReference type="InterPro" id="IPR034005">
    <property type="entry name" value="M3A_DCP"/>
</dbReference>
<dbReference type="Proteomes" id="UP001597183">
    <property type="component" value="Unassembled WGS sequence"/>
</dbReference>
<dbReference type="Gene3D" id="1.20.1050.40">
    <property type="entry name" value="Endopeptidase. Chain P, domain 1"/>
    <property type="match status" value="1"/>
</dbReference>
<dbReference type="PANTHER" id="PTHR43660">
    <property type="entry name" value="DIPEPTIDYL CARBOXYPEPTIDASE"/>
    <property type="match status" value="1"/>
</dbReference>
<evidence type="ECO:0000256" key="5">
    <source>
        <dbReference type="ARBA" id="ARBA00022833"/>
    </source>
</evidence>
<organism evidence="9 10">
    <name type="scientific">Actinoplanes sichuanensis</name>
    <dbReference type="NCBI Taxonomy" id="512349"/>
    <lineage>
        <taxon>Bacteria</taxon>
        <taxon>Bacillati</taxon>
        <taxon>Actinomycetota</taxon>
        <taxon>Actinomycetes</taxon>
        <taxon>Micromonosporales</taxon>
        <taxon>Micromonosporaceae</taxon>
        <taxon>Actinoplanes</taxon>
    </lineage>
</organism>
<dbReference type="InterPro" id="IPR024077">
    <property type="entry name" value="Neurolysin/TOP_dom2"/>
</dbReference>